<sequence length="287" mass="32357">MKKSRLIFRQVKALAGNQGEELQALIWPLICYSPKIPLRLQQEQLLAEASKFSLPVLDPHFTQSQLTFHGFKWGSGKHKVLLTHGWGSKAADFFDLIVLLREINDLEIIAFDAPGNGSSEAELSNLLLYVQAAKAVIQNYGAPHIVIGHSLGAMANIIALQQTGVTPSLLISLAPLIRLKENFMATLAAAEVADTVQAMFFERFEAIFNMSTAYFNWDNFYHFGSAIEHRLAHTRQDLIAPYAYLHEFLTRHPEIDAHHYDDTTHERMLREPAVIADVVDLIKTRLR</sequence>
<name>H1Y9I4_9SPHI</name>
<protein>
    <submittedName>
        <fullName evidence="2">Alpha/beta hydrolase fold protein</fullName>
    </submittedName>
</protein>
<dbReference type="Gene3D" id="3.40.50.1820">
    <property type="entry name" value="alpha/beta hydrolase"/>
    <property type="match status" value="1"/>
</dbReference>
<dbReference type="Proteomes" id="UP000002774">
    <property type="component" value="Chromosome"/>
</dbReference>
<proteinExistence type="predicted"/>
<dbReference type="AlphaFoldDB" id="H1Y9I4"/>
<dbReference type="RefSeq" id="WP_008511498.1">
    <property type="nucleotide sequence ID" value="NZ_CM001403.1"/>
</dbReference>
<dbReference type="eggNOG" id="COG1073">
    <property type="taxonomic scope" value="Bacteria"/>
</dbReference>
<accession>H1Y9I4</accession>
<keyword evidence="3" id="KW-1185">Reference proteome</keyword>
<dbReference type="HOGENOM" id="CLU_969149_0_0_10"/>
<evidence type="ECO:0000259" key="1">
    <source>
        <dbReference type="Pfam" id="PF12697"/>
    </source>
</evidence>
<reference evidence="2" key="1">
    <citation type="submission" date="2011-09" db="EMBL/GenBank/DDBJ databases">
        <title>The permanent draft genome of Mucilaginibacter paludis DSM 18603.</title>
        <authorList>
            <consortium name="US DOE Joint Genome Institute (JGI-PGF)"/>
            <person name="Lucas S."/>
            <person name="Han J."/>
            <person name="Lapidus A."/>
            <person name="Bruce D."/>
            <person name="Goodwin L."/>
            <person name="Pitluck S."/>
            <person name="Peters L."/>
            <person name="Kyrpides N."/>
            <person name="Mavromatis K."/>
            <person name="Ivanova N."/>
            <person name="Mikhailova N."/>
            <person name="Held B."/>
            <person name="Detter J.C."/>
            <person name="Tapia R."/>
            <person name="Han C."/>
            <person name="Land M."/>
            <person name="Hauser L."/>
            <person name="Markowitz V."/>
            <person name="Cheng J.-F."/>
            <person name="Hugenholtz P."/>
            <person name="Woyke T."/>
            <person name="Wu D."/>
            <person name="Tindall B."/>
            <person name="Brambilla E."/>
            <person name="Klenk H.-P."/>
            <person name="Eisen J.A."/>
        </authorList>
    </citation>
    <scope>NUCLEOTIDE SEQUENCE [LARGE SCALE GENOMIC DNA]</scope>
    <source>
        <strain evidence="2">DSM 18603</strain>
    </source>
</reference>
<dbReference type="InterPro" id="IPR000073">
    <property type="entry name" value="AB_hydrolase_1"/>
</dbReference>
<evidence type="ECO:0000313" key="2">
    <source>
        <dbReference type="EMBL" id="EHQ29989.1"/>
    </source>
</evidence>
<dbReference type="Pfam" id="PF12697">
    <property type="entry name" value="Abhydrolase_6"/>
    <property type="match status" value="1"/>
</dbReference>
<dbReference type="STRING" id="714943.Mucpa_5926"/>
<dbReference type="GO" id="GO:0016787">
    <property type="term" value="F:hydrolase activity"/>
    <property type="evidence" value="ECO:0007669"/>
    <property type="project" value="UniProtKB-KW"/>
</dbReference>
<evidence type="ECO:0000313" key="3">
    <source>
        <dbReference type="Proteomes" id="UP000002774"/>
    </source>
</evidence>
<dbReference type="SUPFAM" id="SSF53474">
    <property type="entry name" value="alpha/beta-Hydrolases"/>
    <property type="match status" value="1"/>
</dbReference>
<dbReference type="InterPro" id="IPR029058">
    <property type="entry name" value="AB_hydrolase_fold"/>
</dbReference>
<dbReference type="EMBL" id="CM001403">
    <property type="protein sequence ID" value="EHQ29989.1"/>
    <property type="molecule type" value="Genomic_DNA"/>
</dbReference>
<organism evidence="2 3">
    <name type="scientific">Mucilaginibacter paludis DSM 18603</name>
    <dbReference type="NCBI Taxonomy" id="714943"/>
    <lineage>
        <taxon>Bacteria</taxon>
        <taxon>Pseudomonadati</taxon>
        <taxon>Bacteroidota</taxon>
        <taxon>Sphingobacteriia</taxon>
        <taxon>Sphingobacteriales</taxon>
        <taxon>Sphingobacteriaceae</taxon>
        <taxon>Mucilaginibacter</taxon>
    </lineage>
</organism>
<keyword evidence="2" id="KW-0378">Hydrolase</keyword>
<gene>
    <name evidence="2" type="ORF">Mucpa_5926</name>
</gene>
<dbReference type="OrthoDB" id="1490177at2"/>
<feature type="domain" description="AB hydrolase-1" evidence="1">
    <location>
        <begin position="80"/>
        <end position="218"/>
    </location>
</feature>